<dbReference type="GO" id="GO:0005737">
    <property type="term" value="C:cytoplasm"/>
    <property type="evidence" value="ECO:0007669"/>
    <property type="project" value="TreeGrafter"/>
</dbReference>
<dbReference type="PROSITE" id="PS00107">
    <property type="entry name" value="PROTEIN_KINASE_ATP"/>
    <property type="match status" value="1"/>
</dbReference>
<feature type="binding site" evidence="4">
    <location>
        <position position="206"/>
    </location>
    <ligand>
        <name>ATP</name>
        <dbReference type="ChEBI" id="CHEBI:30616"/>
    </ligand>
</feature>
<dbReference type="AlphaFoldDB" id="A0A7S1YED8"/>
<dbReference type="SUPFAM" id="SSF50729">
    <property type="entry name" value="PH domain-like"/>
    <property type="match status" value="1"/>
</dbReference>
<feature type="domain" description="Protein kinase" evidence="8">
    <location>
        <begin position="177"/>
        <end position="432"/>
    </location>
</feature>
<dbReference type="InterPro" id="IPR001849">
    <property type="entry name" value="PH_domain"/>
</dbReference>
<dbReference type="Pfam" id="PF00169">
    <property type="entry name" value="PH"/>
    <property type="match status" value="1"/>
</dbReference>
<dbReference type="SMART" id="SM00220">
    <property type="entry name" value="S_TKc"/>
    <property type="match status" value="1"/>
</dbReference>
<dbReference type="SMART" id="SM00233">
    <property type="entry name" value="PH"/>
    <property type="match status" value="1"/>
</dbReference>
<protein>
    <recommendedName>
        <fullName evidence="1">non-specific serine/threonine protein kinase</fullName>
        <ecNumber evidence="1">2.7.11.1</ecNumber>
    </recommendedName>
</protein>
<evidence type="ECO:0000256" key="1">
    <source>
        <dbReference type="ARBA" id="ARBA00012513"/>
    </source>
</evidence>
<keyword evidence="5" id="KW-0723">Serine/threonine-protein kinase</keyword>
<evidence type="ECO:0000256" key="4">
    <source>
        <dbReference type="PROSITE-ProRule" id="PRU10141"/>
    </source>
</evidence>
<dbReference type="SUPFAM" id="SSF56112">
    <property type="entry name" value="Protein kinase-like (PK-like)"/>
    <property type="match status" value="1"/>
</dbReference>
<dbReference type="InterPro" id="IPR008271">
    <property type="entry name" value="Ser/Thr_kinase_AS"/>
</dbReference>
<evidence type="ECO:0000256" key="2">
    <source>
        <dbReference type="ARBA" id="ARBA00022741"/>
    </source>
</evidence>
<dbReference type="InterPro" id="IPR017441">
    <property type="entry name" value="Protein_kinase_ATP_BS"/>
</dbReference>
<proteinExistence type="inferred from homology"/>
<gene>
    <name evidence="9" type="ORF">SSP0437_LOCUS6634</name>
</gene>
<sequence length="468" mass="51375">MSEFSIENGPDRSRSSSIVGSPAMRASGGEMDEVVMADWLELEWKRAAGLSYFSKKWCVIRGNTLFYWSKSDGAAIGNQAGDVTISSGCEVVKVPGKKKDRIVFDLAVGGESGRRLRFRADSLERGNAWVAALSSLVAKFGGVGDDGRISMPFATTHNQHVSTDLQWNQLGDPTKVFSRSILLGKGAYGSVWEATHSDSGFVMALKIVSLAESATAAELEKEIDVLKKCKHPNIVSYFGSCRNDAADELWILMDNCEVGSVKDIMQTNLCTLEEEQISVVTLNVLKGLSYLHQQSIIHFDIKCANILINKTSEIKLADFGVSEQLEKESGQADDYIGSPLWMSPEVIQKQVYTDKTDIWSLGITVIEMADGCAPHAGTDPMVAMKRIPTLPPPTVERPKNWTAMFNDFVAACLVKTPDDRPSATWMLMNDFIQTTKGTEVLKSLILESLRNKQEERLKRLAADAAGST</sequence>
<dbReference type="InterPro" id="IPR011009">
    <property type="entry name" value="Kinase-like_dom_sf"/>
</dbReference>
<dbReference type="InterPro" id="IPR011993">
    <property type="entry name" value="PH-like_dom_sf"/>
</dbReference>
<keyword evidence="2 4" id="KW-0547">Nucleotide-binding</keyword>
<keyword evidence="5" id="KW-0808">Transferase</keyword>
<dbReference type="InterPro" id="IPR050629">
    <property type="entry name" value="STE20/SPS1-PAK"/>
</dbReference>
<dbReference type="EMBL" id="HBGL01008581">
    <property type="protein sequence ID" value="CAD9297794.1"/>
    <property type="molecule type" value="Transcribed_RNA"/>
</dbReference>
<dbReference type="GO" id="GO:0004674">
    <property type="term" value="F:protein serine/threonine kinase activity"/>
    <property type="evidence" value="ECO:0007669"/>
    <property type="project" value="UniProtKB-KW"/>
</dbReference>
<dbReference type="PROSITE" id="PS50011">
    <property type="entry name" value="PROTEIN_KINASE_DOM"/>
    <property type="match status" value="1"/>
</dbReference>
<dbReference type="InterPro" id="IPR000719">
    <property type="entry name" value="Prot_kinase_dom"/>
</dbReference>
<dbReference type="PANTHER" id="PTHR48012:SF28">
    <property type="entry name" value="SERINE_THREONINE-PROTEIN KINASE PAKE-RELATED"/>
    <property type="match status" value="1"/>
</dbReference>
<dbReference type="Gene3D" id="1.10.510.10">
    <property type="entry name" value="Transferase(Phosphotransferase) domain 1"/>
    <property type="match status" value="1"/>
</dbReference>
<dbReference type="GO" id="GO:0005524">
    <property type="term" value="F:ATP binding"/>
    <property type="evidence" value="ECO:0007669"/>
    <property type="project" value="UniProtKB-UniRule"/>
</dbReference>
<evidence type="ECO:0000259" key="7">
    <source>
        <dbReference type="PROSITE" id="PS50003"/>
    </source>
</evidence>
<dbReference type="Pfam" id="PF00069">
    <property type="entry name" value="Pkinase"/>
    <property type="match status" value="1"/>
</dbReference>
<evidence type="ECO:0000313" key="9">
    <source>
        <dbReference type="EMBL" id="CAD9297794.1"/>
    </source>
</evidence>
<reference evidence="9" key="1">
    <citation type="submission" date="2021-01" db="EMBL/GenBank/DDBJ databases">
        <authorList>
            <person name="Corre E."/>
            <person name="Pelletier E."/>
            <person name="Niang G."/>
            <person name="Scheremetjew M."/>
            <person name="Finn R."/>
            <person name="Kale V."/>
            <person name="Holt S."/>
            <person name="Cochrane G."/>
            <person name="Meng A."/>
            <person name="Brown T."/>
            <person name="Cohen L."/>
        </authorList>
    </citation>
    <scope>NUCLEOTIDE SEQUENCE</scope>
    <source>
        <strain evidence="9">ATCC 50979</strain>
    </source>
</reference>
<comment type="similarity">
    <text evidence="5">Belongs to the protein kinase superfamily.</text>
</comment>
<evidence type="ECO:0000256" key="5">
    <source>
        <dbReference type="RuleBase" id="RU000304"/>
    </source>
</evidence>
<accession>A0A7S1YED8</accession>
<evidence type="ECO:0000259" key="8">
    <source>
        <dbReference type="PROSITE" id="PS50011"/>
    </source>
</evidence>
<dbReference type="PROSITE" id="PS00108">
    <property type="entry name" value="PROTEIN_KINASE_ST"/>
    <property type="match status" value="1"/>
</dbReference>
<keyword evidence="3 4" id="KW-0067">ATP-binding</keyword>
<organism evidence="9">
    <name type="scientific">Sexangularia sp. CB-2014</name>
    <dbReference type="NCBI Taxonomy" id="1486929"/>
    <lineage>
        <taxon>Eukaryota</taxon>
        <taxon>Amoebozoa</taxon>
        <taxon>Tubulinea</taxon>
        <taxon>Elardia</taxon>
        <taxon>Arcellinida</taxon>
        <taxon>Arcellinida incertae sedis</taxon>
        <taxon>Sexangularia</taxon>
    </lineage>
</organism>
<evidence type="ECO:0000256" key="6">
    <source>
        <dbReference type="SAM" id="MobiDB-lite"/>
    </source>
</evidence>
<dbReference type="PROSITE" id="PS50003">
    <property type="entry name" value="PH_DOMAIN"/>
    <property type="match status" value="1"/>
</dbReference>
<dbReference type="Gene3D" id="2.30.29.30">
    <property type="entry name" value="Pleckstrin-homology domain (PH domain)/Phosphotyrosine-binding domain (PTB)"/>
    <property type="match status" value="1"/>
</dbReference>
<name>A0A7S1YED8_9EUKA</name>
<keyword evidence="5" id="KW-0418">Kinase</keyword>
<dbReference type="PANTHER" id="PTHR48012">
    <property type="entry name" value="STERILE20-LIKE KINASE, ISOFORM B-RELATED"/>
    <property type="match status" value="1"/>
</dbReference>
<evidence type="ECO:0000256" key="3">
    <source>
        <dbReference type="ARBA" id="ARBA00022840"/>
    </source>
</evidence>
<feature type="domain" description="PH" evidence="7">
    <location>
        <begin position="33"/>
        <end position="138"/>
    </location>
</feature>
<dbReference type="EC" id="2.7.11.1" evidence="1"/>
<feature type="region of interest" description="Disordered" evidence="6">
    <location>
        <begin position="1"/>
        <end position="24"/>
    </location>
</feature>